<gene>
    <name evidence="1" type="ORF">DAT39_006652</name>
</gene>
<evidence type="ECO:0000313" key="1">
    <source>
        <dbReference type="EMBL" id="KAF5903552.1"/>
    </source>
</evidence>
<protein>
    <submittedName>
        <fullName evidence="1">Uncharacterized protein</fullName>
    </submittedName>
</protein>
<accession>A0A8J4UPJ9</accession>
<dbReference type="EMBL" id="QNUK01000071">
    <property type="protein sequence ID" value="KAF5903552.1"/>
    <property type="molecule type" value="Genomic_DNA"/>
</dbReference>
<comment type="caution">
    <text evidence="1">The sequence shown here is derived from an EMBL/GenBank/DDBJ whole genome shotgun (WGS) entry which is preliminary data.</text>
</comment>
<evidence type="ECO:0000313" key="2">
    <source>
        <dbReference type="Proteomes" id="UP000727407"/>
    </source>
</evidence>
<keyword evidence="2" id="KW-1185">Reference proteome</keyword>
<reference evidence="1" key="1">
    <citation type="submission" date="2020-07" db="EMBL/GenBank/DDBJ databases">
        <title>Clarias magur genome sequencing, assembly and annotation.</title>
        <authorList>
            <person name="Kushwaha B."/>
            <person name="Kumar R."/>
            <person name="Das P."/>
            <person name="Joshi C.G."/>
            <person name="Kumar D."/>
            <person name="Nagpure N.S."/>
            <person name="Pandey M."/>
            <person name="Agarwal S."/>
            <person name="Srivastava S."/>
            <person name="Singh M."/>
            <person name="Sahoo L."/>
            <person name="Jayasankar P."/>
            <person name="Meher P.K."/>
            <person name="Koringa P.G."/>
            <person name="Iquebal M.A."/>
            <person name="Das S.P."/>
            <person name="Bit A."/>
            <person name="Patnaik S."/>
            <person name="Patel N."/>
            <person name="Shah T.M."/>
            <person name="Hinsu A."/>
            <person name="Jena J.K."/>
        </authorList>
    </citation>
    <scope>NUCLEOTIDE SEQUENCE</scope>
    <source>
        <strain evidence="1">CIFAMagur01</strain>
        <tissue evidence="1">Testis</tissue>
    </source>
</reference>
<dbReference type="Proteomes" id="UP000727407">
    <property type="component" value="Unassembled WGS sequence"/>
</dbReference>
<organism evidence="1 2">
    <name type="scientific">Clarias magur</name>
    <name type="common">Asian catfish</name>
    <name type="synonym">Macropteronotus magur</name>
    <dbReference type="NCBI Taxonomy" id="1594786"/>
    <lineage>
        <taxon>Eukaryota</taxon>
        <taxon>Metazoa</taxon>
        <taxon>Chordata</taxon>
        <taxon>Craniata</taxon>
        <taxon>Vertebrata</taxon>
        <taxon>Euteleostomi</taxon>
        <taxon>Actinopterygii</taxon>
        <taxon>Neopterygii</taxon>
        <taxon>Teleostei</taxon>
        <taxon>Ostariophysi</taxon>
        <taxon>Siluriformes</taxon>
        <taxon>Clariidae</taxon>
        <taxon>Clarias</taxon>
    </lineage>
</organism>
<proteinExistence type="predicted"/>
<name>A0A8J4UPJ9_CLAMG</name>
<sequence>MREEVEVIQGSLFLHGENAQNESYGEDDPLILAHEPPPSSCPLPVACPDTGAPATIQLSALESSRPLGVRHPVVISTVVTHSPPVVPVGSALSNRDSGTVMYFKIGYFLKDGRQPSITN</sequence>
<dbReference type="AlphaFoldDB" id="A0A8J4UPJ9"/>